<dbReference type="Gene3D" id="2.115.10.20">
    <property type="entry name" value="Glycosyl hydrolase domain, family 43"/>
    <property type="match status" value="1"/>
</dbReference>
<evidence type="ECO:0000256" key="3">
    <source>
        <dbReference type="ARBA" id="ARBA00023295"/>
    </source>
</evidence>
<dbReference type="InterPro" id="IPR013320">
    <property type="entry name" value="ConA-like_dom_sf"/>
</dbReference>
<dbReference type="InterPro" id="IPR001362">
    <property type="entry name" value="Glyco_hydro_32"/>
</dbReference>
<dbReference type="CDD" id="cd18621">
    <property type="entry name" value="GH32_XdINV-like"/>
    <property type="match status" value="1"/>
</dbReference>
<dbReference type="EMBL" id="KZ819199">
    <property type="protein sequence ID" value="PWY98345.1"/>
    <property type="molecule type" value="Genomic_DNA"/>
</dbReference>
<evidence type="ECO:0000256" key="4">
    <source>
        <dbReference type="SAM" id="MobiDB-lite"/>
    </source>
</evidence>
<comment type="similarity">
    <text evidence="1">Belongs to the glycosyl hydrolase 32 family.</text>
</comment>
<dbReference type="AlphaFoldDB" id="A0A317XJB4"/>
<evidence type="ECO:0000313" key="8">
    <source>
        <dbReference type="Proteomes" id="UP000246740"/>
    </source>
</evidence>
<dbReference type="InterPro" id="IPR013148">
    <property type="entry name" value="Glyco_hydro_32_N"/>
</dbReference>
<dbReference type="SUPFAM" id="SSF49899">
    <property type="entry name" value="Concanavalin A-like lectins/glucanases"/>
    <property type="match status" value="1"/>
</dbReference>
<dbReference type="InParanoid" id="A0A317XJB4"/>
<keyword evidence="3" id="KW-0326">Glycosidase</keyword>
<sequence length="814" mass="88964">MSESICKMAGLEAARLRYGVRLEAVDLARVKHMPNRLVSLVVCVVFGVPRLNSSAASPARPVLGATSVPLAPGRRRKPSERPNDRARLCNASVADPRSRHYLKRKDKSSVSLHHLCATPSLAARHQLHILSSSAHFPDSYPTVSSPQLALLKKPSMQITVSDLAVQGTCSSSPQLEQNRKFHSSPAGSSSSLSSSPTSDLPHTPMNEILTLNMPKEHQQHQQHGQQSQPALLRPLQQTSLPPTPPSDDDQLFQQWRPSSHLLAPHGWMNDPCGPSYDPRTGMYHMWYQWNPKGSTWGNMSWGHATSTNLVHWKSSTHATIEPGTNHDHEGVFTGCVLHRSPLGEPEEAAESDQMTAIYTAVSRLPIHHTLPYNYGAEKVVLSTSSDGGQSWTPHGVIVPGPPTDVEVISWRDPYISAWPLLDKLLHRPQPGLYALIAGGIKDKTPTIFAYSVDPSDLSSWSYIGTLCDVGRNRRLTPEGVDLGKNWEVANFFSLLSCASQGPQQEHEYLLINVEGCEQPGPARAAIWAKIDASAKADAHGEHTVRLEPTQVGLLDYGCLYAASSFHDEVANRRIMWGWITEDDLPESYYDTQGWSGMLSLPRVLFHHPDSEHIGTRPAGEVKLLRNGALHLPVSRAEARKLVSPDSAVVAEDGERFATASVAGVSKRSLEIETELDAGLVGVAVAHSADLGTRTLVYVNTEGELVVDRTRSSGRQLVQAKGLDVNTSTLRAKIPAQHSKTASSSNPTHHLRLFLDNSVLEIFVDDLLALSTRIYPDDADTGLSLLFADTTRPTSQTDATVNVWHGLANAHVGFL</sequence>
<dbReference type="SUPFAM" id="SSF75005">
    <property type="entry name" value="Arabinanase/levansucrase/invertase"/>
    <property type="match status" value="1"/>
</dbReference>
<accession>A0A317XJB4</accession>
<dbReference type="Pfam" id="PF08244">
    <property type="entry name" value="Glyco_hydro_32C"/>
    <property type="match status" value="1"/>
</dbReference>
<protein>
    <submittedName>
        <fullName evidence="7">Arabinanase/levansucrase/invertase</fullName>
    </submittedName>
</protein>
<dbReference type="STRING" id="1882483.A0A317XJB4"/>
<feature type="region of interest" description="Disordered" evidence="4">
    <location>
        <begin position="63"/>
        <end position="84"/>
    </location>
</feature>
<evidence type="ECO:0000259" key="5">
    <source>
        <dbReference type="Pfam" id="PF00251"/>
    </source>
</evidence>
<gene>
    <name evidence="7" type="ORF">BCV70DRAFT_233252</name>
</gene>
<dbReference type="InterPro" id="IPR023296">
    <property type="entry name" value="Glyco_hydro_beta-prop_sf"/>
</dbReference>
<keyword evidence="8" id="KW-1185">Reference proteome</keyword>
<feature type="domain" description="Glycosyl hydrolase family 32 C-terminal" evidence="6">
    <location>
        <begin position="663"/>
        <end position="804"/>
    </location>
</feature>
<evidence type="ECO:0000256" key="2">
    <source>
        <dbReference type="ARBA" id="ARBA00022801"/>
    </source>
</evidence>
<dbReference type="PANTHER" id="PTHR42800">
    <property type="entry name" value="EXOINULINASE INUD (AFU_ORTHOLOGUE AFUA_5G00480)"/>
    <property type="match status" value="1"/>
</dbReference>
<name>A0A317XJB4_9BASI</name>
<dbReference type="InterPro" id="IPR013189">
    <property type="entry name" value="Glyco_hydro_32_C"/>
</dbReference>
<dbReference type="Gene3D" id="2.60.120.560">
    <property type="entry name" value="Exo-inulinase, domain 1"/>
    <property type="match status" value="1"/>
</dbReference>
<dbReference type="GO" id="GO:0004575">
    <property type="term" value="F:sucrose alpha-glucosidase activity"/>
    <property type="evidence" value="ECO:0007669"/>
    <property type="project" value="TreeGrafter"/>
</dbReference>
<dbReference type="Proteomes" id="UP000246740">
    <property type="component" value="Unassembled WGS sequence"/>
</dbReference>
<dbReference type="GO" id="GO:0005737">
    <property type="term" value="C:cytoplasm"/>
    <property type="evidence" value="ECO:0007669"/>
    <property type="project" value="TreeGrafter"/>
</dbReference>
<evidence type="ECO:0000259" key="6">
    <source>
        <dbReference type="Pfam" id="PF08244"/>
    </source>
</evidence>
<keyword evidence="2" id="KW-0378">Hydrolase</keyword>
<feature type="region of interest" description="Disordered" evidence="4">
    <location>
        <begin position="169"/>
        <end position="205"/>
    </location>
</feature>
<feature type="domain" description="Glycosyl hydrolase family 32 N-terminal" evidence="5">
    <location>
        <begin position="260"/>
        <end position="608"/>
    </location>
</feature>
<dbReference type="SMART" id="SM00640">
    <property type="entry name" value="Glyco_32"/>
    <property type="match status" value="1"/>
</dbReference>
<organism evidence="7 8">
    <name type="scientific">Testicularia cyperi</name>
    <dbReference type="NCBI Taxonomy" id="1882483"/>
    <lineage>
        <taxon>Eukaryota</taxon>
        <taxon>Fungi</taxon>
        <taxon>Dikarya</taxon>
        <taxon>Basidiomycota</taxon>
        <taxon>Ustilaginomycotina</taxon>
        <taxon>Ustilaginomycetes</taxon>
        <taxon>Ustilaginales</taxon>
        <taxon>Anthracoideaceae</taxon>
        <taxon>Testicularia</taxon>
    </lineage>
</organism>
<reference evidence="7 8" key="1">
    <citation type="journal article" date="2018" name="Mol. Biol. Evol.">
        <title>Broad Genomic Sampling Reveals a Smut Pathogenic Ancestry of the Fungal Clade Ustilaginomycotina.</title>
        <authorList>
            <person name="Kijpornyongpan T."/>
            <person name="Mondo S.J."/>
            <person name="Barry K."/>
            <person name="Sandor L."/>
            <person name="Lee J."/>
            <person name="Lipzen A."/>
            <person name="Pangilinan J."/>
            <person name="LaButti K."/>
            <person name="Hainaut M."/>
            <person name="Henrissat B."/>
            <person name="Grigoriev I.V."/>
            <person name="Spatafora J.W."/>
            <person name="Aime M.C."/>
        </authorList>
    </citation>
    <scope>NUCLEOTIDE SEQUENCE [LARGE SCALE GENOMIC DNA]</scope>
    <source>
        <strain evidence="7 8">MCA 3645</strain>
    </source>
</reference>
<dbReference type="GO" id="GO:0005987">
    <property type="term" value="P:sucrose catabolic process"/>
    <property type="evidence" value="ECO:0007669"/>
    <property type="project" value="TreeGrafter"/>
</dbReference>
<feature type="compositionally biased region" description="Low complexity" evidence="4">
    <location>
        <begin position="183"/>
        <end position="198"/>
    </location>
</feature>
<evidence type="ECO:0000256" key="1">
    <source>
        <dbReference type="ARBA" id="ARBA00009902"/>
    </source>
</evidence>
<dbReference type="PANTHER" id="PTHR42800:SF3">
    <property type="entry name" value="GLYCOSYL HYDROLASE FAMILY 32 N-TERMINAL DOMAIN-CONTAINING PROTEIN"/>
    <property type="match status" value="1"/>
</dbReference>
<dbReference type="Pfam" id="PF00251">
    <property type="entry name" value="Glyco_hydro_32N"/>
    <property type="match status" value="1"/>
</dbReference>
<evidence type="ECO:0000313" key="7">
    <source>
        <dbReference type="EMBL" id="PWY98345.1"/>
    </source>
</evidence>
<dbReference type="OrthoDB" id="202537at2759"/>
<proteinExistence type="inferred from homology"/>